<evidence type="ECO:0000256" key="3">
    <source>
        <dbReference type="ARBA" id="ARBA00023319"/>
    </source>
</evidence>
<sequence length="184" mass="20952">PVSWVRVWASHDFRRAQSVGLGRCLYAAEYNGKTFGSRDSFKNLALKDAGLYFCEVWSEGSNEHARDSVNLSVAAKPSDMDLTSMEANSLSFQSSGWFPRPSVHWTDERNQDWTDSAVINIIKGKDGLYNIQTVLQTNRTLHRAKLHLSYINPYTGEEQTDVLLEKPILFCPVPSKIFYDQEQE</sequence>
<dbReference type="AlphaFoldDB" id="A0A8T2MUV5"/>
<evidence type="ECO:0000259" key="4">
    <source>
        <dbReference type="Pfam" id="PF22705"/>
    </source>
</evidence>
<keyword evidence="3" id="KW-0393">Immunoglobulin domain</keyword>
<proteinExistence type="predicted"/>
<dbReference type="GO" id="GO:0009897">
    <property type="term" value="C:external side of plasma membrane"/>
    <property type="evidence" value="ECO:0007669"/>
    <property type="project" value="TreeGrafter"/>
</dbReference>
<gene>
    <name evidence="5" type="ORF">JZ751_029627</name>
</gene>
<evidence type="ECO:0000313" key="5">
    <source>
        <dbReference type="EMBL" id="KAG9329781.1"/>
    </source>
</evidence>
<dbReference type="Proteomes" id="UP000824540">
    <property type="component" value="Unassembled WGS sequence"/>
</dbReference>
<dbReference type="Pfam" id="PF22705">
    <property type="entry name" value="C2-set_3"/>
    <property type="match status" value="1"/>
</dbReference>
<comment type="caution">
    <text evidence="5">The sequence shown here is derived from an EMBL/GenBank/DDBJ whole genome shotgun (WGS) entry which is preliminary data.</text>
</comment>
<reference evidence="5" key="1">
    <citation type="thesis" date="2021" institute="BYU ScholarsArchive" country="Provo, UT, USA">
        <title>Applications of and Algorithms for Genome Assembly and Genomic Analyses with an Emphasis on Marine Teleosts.</title>
        <authorList>
            <person name="Pickett B.D."/>
        </authorList>
    </citation>
    <scope>NUCLEOTIDE SEQUENCE</scope>
    <source>
        <strain evidence="5">HI-2016</strain>
    </source>
</reference>
<dbReference type="SUPFAM" id="SSF48726">
    <property type="entry name" value="Immunoglobulin"/>
    <property type="match status" value="1"/>
</dbReference>
<dbReference type="InterPro" id="IPR053896">
    <property type="entry name" value="BTN3A2-like_Ig-C"/>
</dbReference>
<dbReference type="PANTHER" id="PTHR24100">
    <property type="entry name" value="BUTYROPHILIN"/>
    <property type="match status" value="1"/>
</dbReference>
<evidence type="ECO:0000256" key="1">
    <source>
        <dbReference type="ARBA" id="ARBA00004370"/>
    </source>
</evidence>
<dbReference type="GO" id="GO:0005102">
    <property type="term" value="F:signaling receptor binding"/>
    <property type="evidence" value="ECO:0007669"/>
    <property type="project" value="TreeGrafter"/>
</dbReference>
<feature type="non-terminal residue" evidence="5">
    <location>
        <position position="184"/>
    </location>
</feature>
<dbReference type="Gene3D" id="2.60.40.10">
    <property type="entry name" value="Immunoglobulins"/>
    <property type="match status" value="1"/>
</dbReference>
<dbReference type="GO" id="GO:0050852">
    <property type="term" value="P:T cell receptor signaling pathway"/>
    <property type="evidence" value="ECO:0007669"/>
    <property type="project" value="TreeGrafter"/>
</dbReference>
<evidence type="ECO:0000256" key="2">
    <source>
        <dbReference type="ARBA" id="ARBA00023136"/>
    </source>
</evidence>
<keyword evidence="6" id="KW-1185">Reference proteome</keyword>
<accession>A0A8T2MUV5</accession>
<feature type="domain" description="Butyrophilin subfamily 3 member A2-like Ig-C" evidence="4">
    <location>
        <begin position="90"/>
        <end position="157"/>
    </location>
</feature>
<dbReference type="InterPro" id="IPR013783">
    <property type="entry name" value="Ig-like_fold"/>
</dbReference>
<dbReference type="InterPro" id="IPR050504">
    <property type="entry name" value="IgSF_BTN/MOG"/>
</dbReference>
<name>A0A8T2MUV5_9TELE</name>
<keyword evidence="2" id="KW-0472">Membrane</keyword>
<dbReference type="GO" id="GO:0001817">
    <property type="term" value="P:regulation of cytokine production"/>
    <property type="evidence" value="ECO:0007669"/>
    <property type="project" value="TreeGrafter"/>
</dbReference>
<dbReference type="InterPro" id="IPR036179">
    <property type="entry name" value="Ig-like_dom_sf"/>
</dbReference>
<protein>
    <recommendedName>
        <fullName evidence="4">Butyrophilin subfamily 3 member A2-like Ig-C domain-containing protein</fullName>
    </recommendedName>
</protein>
<comment type="subcellular location">
    <subcellularLocation>
        <location evidence="1">Membrane</location>
    </subcellularLocation>
</comment>
<dbReference type="EMBL" id="JAFBMS010000915">
    <property type="protein sequence ID" value="KAG9329781.1"/>
    <property type="molecule type" value="Genomic_DNA"/>
</dbReference>
<dbReference type="OrthoDB" id="7225082at2759"/>
<evidence type="ECO:0000313" key="6">
    <source>
        <dbReference type="Proteomes" id="UP000824540"/>
    </source>
</evidence>
<organism evidence="5 6">
    <name type="scientific">Albula glossodonta</name>
    <name type="common">roundjaw bonefish</name>
    <dbReference type="NCBI Taxonomy" id="121402"/>
    <lineage>
        <taxon>Eukaryota</taxon>
        <taxon>Metazoa</taxon>
        <taxon>Chordata</taxon>
        <taxon>Craniata</taxon>
        <taxon>Vertebrata</taxon>
        <taxon>Euteleostomi</taxon>
        <taxon>Actinopterygii</taxon>
        <taxon>Neopterygii</taxon>
        <taxon>Teleostei</taxon>
        <taxon>Albuliformes</taxon>
        <taxon>Albulidae</taxon>
        <taxon>Albula</taxon>
    </lineage>
</organism>